<evidence type="ECO:0000313" key="2">
    <source>
        <dbReference type="EMBL" id="RDC65914.1"/>
    </source>
</evidence>
<proteinExistence type="predicted"/>
<dbReference type="EMBL" id="QASA01000001">
    <property type="protein sequence ID" value="RDC65914.1"/>
    <property type="molecule type" value="Genomic_DNA"/>
</dbReference>
<dbReference type="Proteomes" id="UP000253919">
    <property type="component" value="Unassembled WGS sequence"/>
</dbReference>
<protein>
    <recommendedName>
        <fullName evidence="4">DUF4468 domain-containing protein</fullName>
    </recommendedName>
</protein>
<evidence type="ECO:0008006" key="4">
    <source>
        <dbReference type="Google" id="ProtNLM"/>
    </source>
</evidence>
<feature type="signal peptide" evidence="1">
    <location>
        <begin position="1"/>
        <end position="20"/>
    </location>
</feature>
<organism evidence="2 3">
    <name type="scientific">Adhaeribacter pallidiroseus</name>
    <dbReference type="NCBI Taxonomy" id="2072847"/>
    <lineage>
        <taxon>Bacteria</taxon>
        <taxon>Pseudomonadati</taxon>
        <taxon>Bacteroidota</taxon>
        <taxon>Cytophagia</taxon>
        <taxon>Cytophagales</taxon>
        <taxon>Hymenobacteraceae</taxon>
        <taxon>Adhaeribacter</taxon>
    </lineage>
</organism>
<accession>A0A369QMF5</accession>
<reference evidence="2 3" key="1">
    <citation type="submission" date="2018-04" db="EMBL/GenBank/DDBJ databases">
        <title>Adhaeribacter sp. HMF7616 genome sequencing and assembly.</title>
        <authorList>
            <person name="Kang H."/>
            <person name="Kang J."/>
            <person name="Cha I."/>
            <person name="Kim H."/>
            <person name="Joh K."/>
        </authorList>
    </citation>
    <scope>NUCLEOTIDE SEQUENCE [LARGE SCALE GENOMIC DNA]</scope>
    <source>
        <strain evidence="2 3">HMF7616</strain>
    </source>
</reference>
<keyword evidence="3" id="KW-1185">Reference proteome</keyword>
<keyword evidence="1" id="KW-0732">Signal</keyword>
<evidence type="ECO:0000256" key="1">
    <source>
        <dbReference type="SAM" id="SignalP"/>
    </source>
</evidence>
<comment type="caution">
    <text evidence="2">The sequence shown here is derived from an EMBL/GenBank/DDBJ whole genome shotgun (WGS) entry which is preliminary data.</text>
</comment>
<sequence>MKKKLFTAFLLGLLPFLSLSQRLTLEQLIFIYKKKNISDANDYLEAKGWVYNSNKKETGLTQAFTKWVYDGLSDHTVNISSTKNGINAVFYSCNKTNFDAIKRRTMSLKMKKADSGVDDDGTLFTTYVGAKYEVRFLITSSQSFDGKYSVELMDKVLAMFHPVGK</sequence>
<gene>
    <name evidence="2" type="ORF">AHMF7616_04545</name>
</gene>
<dbReference type="RefSeq" id="WP_115374853.1">
    <property type="nucleotide sequence ID" value="NZ_QASA01000001.1"/>
</dbReference>
<evidence type="ECO:0000313" key="3">
    <source>
        <dbReference type="Proteomes" id="UP000253919"/>
    </source>
</evidence>
<name>A0A369QMF5_9BACT</name>
<dbReference type="AlphaFoldDB" id="A0A369QMF5"/>
<feature type="chain" id="PRO_5016902040" description="DUF4468 domain-containing protein" evidence="1">
    <location>
        <begin position="21"/>
        <end position="165"/>
    </location>
</feature>